<dbReference type="Proteomes" id="UP001153404">
    <property type="component" value="Unassembled WGS sequence"/>
</dbReference>
<dbReference type="EMBL" id="JAPDIA010000003">
    <property type="protein sequence ID" value="MDG0810414.1"/>
    <property type="molecule type" value="Genomic_DNA"/>
</dbReference>
<sequence>MNCSSDCDIVSTFDESDWMVDWICANSSPEVNASPVLFNTPSIGVYIFRVTSAISHRLSVIAARPHATIMMSVGVTIACGSVKYT</sequence>
<organism evidence="1 2">
    <name type="scientific">Cohnella rhizosphaerae</name>
    <dbReference type="NCBI Taxonomy" id="1457232"/>
    <lineage>
        <taxon>Bacteria</taxon>
        <taxon>Bacillati</taxon>
        <taxon>Bacillota</taxon>
        <taxon>Bacilli</taxon>
        <taxon>Bacillales</taxon>
        <taxon>Paenibacillaceae</taxon>
        <taxon>Cohnella</taxon>
    </lineage>
</organism>
<keyword evidence="2" id="KW-1185">Reference proteome</keyword>
<gene>
    <name evidence="1" type="ORF">OMP40_14425</name>
</gene>
<accession>A0A9X4KY04</accession>
<dbReference type="RefSeq" id="WP_277532233.1">
    <property type="nucleotide sequence ID" value="NZ_JAPDIA010000003.1"/>
</dbReference>
<evidence type="ECO:0000313" key="1">
    <source>
        <dbReference type="EMBL" id="MDG0810414.1"/>
    </source>
</evidence>
<proteinExistence type="predicted"/>
<reference evidence="1" key="1">
    <citation type="submission" date="2022-10" db="EMBL/GenBank/DDBJ databases">
        <title>Comparative genomic analysis of Cohnella hashimotonis sp. nov., isolated from the International Space Station.</title>
        <authorList>
            <person name="Simpson A."/>
            <person name="Venkateswaran K."/>
        </authorList>
    </citation>
    <scope>NUCLEOTIDE SEQUENCE</scope>
    <source>
        <strain evidence="1">DSM 28161</strain>
    </source>
</reference>
<dbReference type="AlphaFoldDB" id="A0A9X4KY04"/>
<protein>
    <submittedName>
        <fullName evidence="1">Uncharacterized protein</fullName>
    </submittedName>
</protein>
<evidence type="ECO:0000313" key="2">
    <source>
        <dbReference type="Proteomes" id="UP001153404"/>
    </source>
</evidence>
<name>A0A9X4KY04_9BACL</name>
<comment type="caution">
    <text evidence="1">The sequence shown here is derived from an EMBL/GenBank/DDBJ whole genome shotgun (WGS) entry which is preliminary data.</text>
</comment>